<proteinExistence type="predicted"/>
<organism evidence="3 4">
    <name type="scientific">Symbiodinium microadriaticum</name>
    <name type="common">Dinoflagellate</name>
    <name type="synonym">Zooxanthella microadriatica</name>
    <dbReference type="NCBI Taxonomy" id="2951"/>
    <lineage>
        <taxon>Eukaryota</taxon>
        <taxon>Sar</taxon>
        <taxon>Alveolata</taxon>
        <taxon>Dinophyceae</taxon>
        <taxon>Suessiales</taxon>
        <taxon>Symbiodiniaceae</taxon>
        <taxon>Symbiodinium</taxon>
    </lineage>
</organism>
<feature type="region of interest" description="Disordered" evidence="2">
    <location>
        <begin position="270"/>
        <end position="298"/>
    </location>
</feature>
<sequence length="1436" mass="156711">MSDDEFQIPSAPPGEGSVRTASSRRTSNARSSRASSSAAGEPKIKLCAFWACDEDCKQGRRHCNHHNRHLDNARNQVAKQKGEQAAKAFVEKCKDIDFANKQVEYMAKRSIALPMFAHQPLIDFAQWEQEFGVNKYGRNKQEMYSEWKQKVAGPWRRDNNGWKGAMRLWLPSREYEAASTSRFAKGASHEVSRGKKAPKAGDLAAFRAHAGEAGLDVTHDFFGACNREASMGDVDLELEAATGSDINSNVQQLSPSKPEASELKRKASALTLDASEDEGETDPKNAAKQKKKKSGNLASQRASLFDSLSKQLGGKVASIVAKIEDAVQAQAKEKAAPVPSTSTDITTRSLYNQTLQQSLLLAKAWNDATSIKDEVEKHNKSMEEQQKPDAVIDMTCKDTLQQQGPALAWALSTAGQSVNIERKDFLRSKEFMQSFVNLVPECELDDTRLDRTRVQWRRMITAATQLETSLKKCTADVNKHVAGLAAATERNEKKRKEKEAKEAEAKHLELSKARLKQATADGSGMPAIFKLAEGDVQAIKALDGNTIPSDHDIGLPCVLKKSSHVTTWAGSAVVLQTLTNFGARYKKSPGFDDLHKLSTPFVAKAGKEPTEKLFADIMLNVKGKIVDVEAVAPQWMSTSWMMGLAPKTSFIGLCPNSAAFLRVLSYGDVEVYCMSMVDFMKGVTAAGTAAPKSTSELEEMIFHLDGAVWKAMGVKPYYHKLEKDQVLFVPMGYLLMERSGASTMNYGARKSFIMHEGHAIENYTACKSLQAKDGKNVEKMQQVVAVVGMVVIRGGNTKDCSAKDRKVAHFCEIWLLKQSASGLAKREEIGWIRSQKVSKQAALRPGALVILSLGLPGTYALQSVSREHRAILLQTSEIASDERRRLTLLYHGVQRSGSLFKPLVVPLDYASSVQSDQEVGENLASMQSSGATDLEIAQSEGAPASRGPRFKEAMNFAGALLGVDVREVRALEEFVCGADSEGCPLDFDWDSIATHSCKATVLSWMAKSAAPENLQSIAGYHMRGANKSALEYSRDTLAPVLHYLEGLFLAIREGAFAPDATRAGRWMGSARSLEAALRNLSGQPEDGPEPLAEPPAGPPVHEDPPSDPESAAPSLGSDLEAEEGENPPDEGEITELRAAAPFGTFAFCVPGEPGRISQDSFKSDVVDAILGTDGDEHVAKSRRLHFEAYALTAADLKRTAEATESDQPQKVPAAELAAHYDVLQSRVKPLRLVDRLEPSHALVNLAAQMLEDQRVKYVEWARCTSRAQEINCVKEDHALKLLQSGRQGSVRLVEQARGIKFAFASLGRVDAAGVLRLLEFLPSEAPARGVKSVQSNPATLQAIVSGDDRVSDALEAKGVSTLAQLAFCVGQPGEKASLRRLFLEAQTMLVASLKDMTESSEGAICKKVTEDAGVEDRDRPVRTFVRMLREFARLMQ</sequence>
<evidence type="ECO:0000313" key="4">
    <source>
        <dbReference type="Proteomes" id="UP000186817"/>
    </source>
</evidence>
<feature type="region of interest" description="Disordered" evidence="2">
    <location>
        <begin position="1080"/>
        <end position="1131"/>
    </location>
</feature>
<accession>A0A1Q9E484</accession>
<feature type="compositionally biased region" description="Acidic residues" evidence="2">
    <location>
        <begin position="1119"/>
        <end position="1131"/>
    </location>
</feature>
<evidence type="ECO:0000256" key="1">
    <source>
        <dbReference type="SAM" id="Coils"/>
    </source>
</evidence>
<evidence type="ECO:0000256" key="2">
    <source>
        <dbReference type="SAM" id="MobiDB-lite"/>
    </source>
</evidence>
<dbReference type="Proteomes" id="UP000186817">
    <property type="component" value="Unassembled WGS sequence"/>
</dbReference>
<evidence type="ECO:0000313" key="3">
    <source>
        <dbReference type="EMBL" id="OLQ02237.1"/>
    </source>
</evidence>
<feature type="region of interest" description="Disordered" evidence="2">
    <location>
        <begin position="1"/>
        <end position="40"/>
    </location>
</feature>
<feature type="coiled-coil region" evidence="1">
    <location>
        <begin position="484"/>
        <end position="518"/>
    </location>
</feature>
<gene>
    <name evidence="3" type="ORF">AK812_SmicGene14979</name>
</gene>
<reference evidence="3 4" key="1">
    <citation type="submission" date="2016-02" db="EMBL/GenBank/DDBJ databases">
        <title>Genome analysis of coral dinoflagellate symbionts highlights evolutionary adaptations to a symbiotic lifestyle.</title>
        <authorList>
            <person name="Aranda M."/>
            <person name="Li Y."/>
            <person name="Liew Y.J."/>
            <person name="Baumgarten S."/>
            <person name="Simakov O."/>
            <person name="Wilson M."/>
            <person name="Piel J."/>
            <person name="Ashoor H."/>
            <person name="Bougouffa S."/>
            <person name="Bajic V.B."/>
            <person name="Ryu T."/>
            <person name="Ravasi T."/>
            <person name="Bayer T."/>
            <person name="Micklem G."/>
            <person name="Kim H."/>
            <person name="Bhak J."/>
            <person name="Lajeunesse T.C."/>
            <person name="Voolstra C.R."/>
        </authorList>
    </citation>
    <scope>NUCLEOTIDE SEQUENCE [LARGE SCALE GENOMIC DNA]</scope>
    <source>
        <strain evidence="3 4">CCMP2467</strain>
    </source>
</reference>
<keyword evidence="1" id="KW-0175">Coiled coil</keyword>
<protein>
    <submittedName>
        <fullName evidence="3">Uncharacterized protein</fullName>
    </submittedName>
</protein>
<name>A0A1Q9E484_SYMMI</name>
<comment type="caution">
    <text evidence="3">The sequence shown here is derived from an EMBL/GenBank/DDBJ whole genome shotgun (WGS) entry which is preliminary data.</text>
</comment>
<keyword evidence="4" id="KW-1185">Reference proteome</keyword>
<dbReference type="OrthoDB" id="418538at2759"/>
<feature type="compositionally biased region" description="Low complexity" evidence="2">
    <location>
        <begin position="19"/>
        <end position="39"/>
    </location>
</feature>
<dbReference type="EMBL" id="LSRX01000270">
    <property type="protein sequence ID" value="OLQ02237.1"/>
    <property type="molecule type" value="Genomic_DNA"/>
</dbReference>